<dbReference type="EC" id="1.17.7.4" evidence="5"/>
<dbReference type="UniPathway" id="UPA00059">
    <property type="reaction ID" value="UER00105"/>
</dbReference>
<feature type="binding site" evidence="5">
    <location>
        <position position="226"/>
    </location>
    <ligand>
        <name>(2E)-4-hydroxy-3-methylbut-2-enyl diphosphate</name>
        <dbReference type="ChEBI" id="CHEBI:128753"/>
    </ligand>
</feature>
<comment type="pathway">
    <text evidence="5">Isoprenoid biosynthesis; dimethylallyl diphosphate biosynthesis; dimethylallyl diphosphate from (2E)-4-hydroxy-3-methylbutenyl diphosphate: step 1/1.</text>
</comment>
<dbReference type="PANTHER" id="PTHR30426:SF0">
    <property type="entry name" value="4-HYDROXY-3-METHYLBUT-2-ENYL DIPHOSPHATE REDUCTASE"/>
    <property type="match status" value="1"/>
</dbReference>
<dbReference type="OrthoDB" id="9804068at2"/>
<organism evidence="6 7">
    <name type="scientific">Egicoccus halophilus</name>
    <dbReference type="NCBI Taxonomy" id="1670830"/>
    <lineage>
        <taxon>Bacteria</taxon>
        <taxon>Bacillati</taxon>
        <taxon>Actinomycetota</taxon>
        <taxon>Nitriliruptoria</taxon>
        <taxon>Egicoccales</taxon>
        <taxon>Egicoccaceae</taxon>
        <taxon>Egicoccus</taxon>
    </lineage>
</organism>
<feature type="binding site" evidence="5">
    <location>
        <position position="269"/>
    </location>
    <ligand>
        <name>dimethylallyl diphosphate</name>
        <dbReference type="ChEBI" id="CHEBI:57623"/>
    </ligand>
</feature>
<feature type="binding site" evidence="5">
    <location>
        <position position="227"/>
    </location>
    <ligand>
        <name>(2E)-4-hydroxy-3-methylbut-2-enyl diphosphate</name>
        <dbReference type="ChEBI" id="CHEBI:128753"/>
    </ligand>
</feature>
<proteinExistence type="inferred from homology"/>
<feature type="binding site" evidence="5">
    <location>
        <position position="44"/>
    </location>
    <ligand>
        <name>dimethylallyl diphosphate</name>
        <dbReference type="ChEBI" id="CHEBI:57623"/>
    </ligand>
</feature>
<feature type="active site" description="Proton donor" evidence="5">
    <location>
        <position position="129"/>
    </location>
</feature>
<feature type="binding site" evidence="5">
    <location>
        <position position="15"/>
    </location>
    <ligand>
        <name>[4Fe-4S] cluster</name>
        <dbReference type="ChEBI" id="CHEBI:49883"/>
    </ligand>
</feature>
<comment type="pathway">
    <text evidence="5">Isoprenoid biosynthesis; isopentenyl diphosphate biosynthesis via DXP pathway; isopentenyl diphosphate from 1-deoxy-D-xylulose 5-phosphate: step 6/6.</text>
</comment>
<dbReference type="GO" id="GO:0051539">
    <property type="term" value="F:4 iron, 4 sulfur cluster binding"/>
    <property type="evidence" value="ECO:0007669"/>
    <property type="project" value="UniProtKB-UniRule"/>
</dbReference>
<dbReference type="UniPathway" id="UPA00056">
    <property type="reaction ID" value="UER00097"/>
</dbReference>
<feature type="binding site" evidence="5">
    <location>
        <position position="127"/>
    </location>
    <ligand>
        <name>dimethylallyl diphosphate</name>
        <dbReference type="ChEBI" id="CHEBI:57623"/>
    </ligand>
</feature>
<feature type="binding site" evidence="5">
    <location>
        <position position="225"/>
    </location>
    <ligand>
        <name>dimethylallyl diphosphate</name>
        <dbReference type="ChEBI" id="CHEBI:57623"/>
    </ligand>
</feature>
<sequence>MAPTTLLLAAPRGFCAGVDRAVLIVEKALEVHGAPVYVRHEIVHNTHVVASLRREGAVFVEDETEVPEGAVVVFSAHGSPPEAFENSKRLGHTLVDATCPLVTKVHNEARRYAQAEMDIVLIGHEGHQEVVGTMGQAPRSIRLVETADDVDALDYADDANVAYITQTTLSMDETSAVVDRLRQRFPLLHQPRKDDICYATQNRQDAVKELAEATDVILVVGSQTSSNSKRLVEVSRDRGTPAYLIDSAADIDPAWVEGADTVGLTSGASAPEVLVEDVIDWFRQRGLQKVRTVTVIDEDVEFALPAALSRRLQGRPA</sequence>
<keyword evidence="7" id="KW-1185">Reference proteome</keyword>
<keyword evidence="5" id="KW-0560">Oxidoreductase</keyword>
<dbReference type="InterPro" id="IPR003451">
    <property type="entry name" value="LytB/IspH"/>
</dbReference>
<feature type="binding site" evidence="5">
    <location>
        <position position="227"/>
    </location>
    <ligand>
        <name>dimethylallyl diphosphate</name>
        <dbReference type="ChEBI" id="CHEBI:57623"/>
    </ligand>
</feature>
<dbReference type="PANTHER" id="PTHR30426">
    <property type="entry name" value="4-HYDROXY-3-METHYLBUT-2-ENYL DIPHOSPHATE REDUCTASE"/>
    <property type="match status" value="1"/>
</dbReference>
<evidence type="ECO:0000313" key="7">
    <source>
        <dbReference type="Proteomes" id="UP000650511"/>
    </source>
</evidence>
<keyword evidence="3 5" id="KW-0408">Iron</keyword>
<dbReference type="NCBIfam" id="NF002190">
    <property type="entry name" value="PRK01045.1-4"/>
    <property type="match status" value="1"/>
</dbReference>
<dbReference type="EMBL" id="BMHA01000013">
    <property type="protein sequence ID" value="GGI08929.1"/>
    <property type="molecule type" value="Genomic_DNA"/>
</dbReference>
<feature type="binding site" evidence="5">
    <location>
        <position position="269"/>
    </location>
    <ligand>
        <name>(2E)-4-hydroxy-3-methylbut-2-enyl diphosphate</name>
        <dbReference type="ChEBI" id="CHEBI:128753"/>
    </ligand>
</feature>
<comment type="cofactor">
    <cofactor evidence="5">
        <name>[4Fe-4S] cluster</name>
        <dbReference type="ChEBI" id="CHEBI:49883"/>
    </cofactor>
    <text evidence="5">Binds 1 [4Fe-4S] cluster per subunit.</text>
</comment>
<evidence type="ECO:0000256" key="5">
    <source>
        <dbReference type="HAMAP-Rule" id="MF_00191"/>
    </source>
</evidence>
<comment type="catalytic activity">
    <reaction evidence="5">
        <text>isopentenyl diphosphate + 2 oxidized [2Fe-2S]-[ferredoxin] + H2O = (2E)-4-hydroxy-3-methylbut-2-enyl diphosphate + 2 reduced [2Fe-2S]-[ferredoxin] + 2 H(+)</text>
        <dbReference type="Rhea" id="RHEA:24488"/>
        <dbReference type="Rhea" id="RHEA-COMP:10000"/>
        <dbReference type="Rhea" id="RHEA-COMP:10001"/>
        <dbReference type="ChEBI" id="CHEBI:15377"/>
        <dbReference type="ChEBI" id="CHEBI:15378"/>
        <dbReference type="ChEBI" id="CHEBI:33737"/>
        <dbReference type="ChEBI" id="CHEBI:33738"/>
        <dbReference type="ChEBI" id="CHEBI:128753"/>
        <dbReference type="ChEBI" id="CHEBI:128769"/>
        <dbReference type="EC" id="1.17.7.4"/>
    </reaction>
</comment>
<feature type="binding site" evidence="5">
    <location>
        <position position="226"/>
    </location>
    <ligand>
        <name>dimethylallyl diphosphate</name>
        <dbReference type="ChEBI" id="CHEBI:57623"/>
    </ligand>
</feature>
<dbReference type="Gene3D" id="3.40.1010.20">
    <property type="entry name" value="4-hydroxy-3-methylbut-2-enyl diphosphate reductase, catalytic domain"/>
    <property type="match status" value="2"/>
</dbReference>
<reference evidence="6" key="2">
    <citation type="submission" date="2020-09" db="EMBL/GenBank/DDBJ databases">
        <authorList>
            <person name="Sun Q."/>
            <person name="Zhou Y."/>
        </authorList>
    </citation>
    <scope>NUCLEOTIDE SEQUENCE</scope>
    <source>
        <strain evidence="6">CGMCC 1.14988</strain>
    </source>
</reference>
<feature type="binding site" evidence="5">
    <location>
        <position position="127"/>
    </location>
    <ligand>
        <name>isopentenyl diphosphate</name>
        <dbReference type="ChEBI" id="CHEBI:128769"/>
    </ligand>
</feature>
<dbReference type="Gene3D" id="3.40.50.11270">
    <property type="match status" value="1"/>
</dbReference>
<dbReference type="GO" id="GO:0016114">
    <property type="term" value="P:terpenoid biosynthetic process"/>
    <property type="evidence" value="ECO:0007669"/>
    <property type="project" value="UniProtKB-UniRule"/>
</dbReference>
<feature type="binding site" evidence="5">
    <location>
        <position position="127"/>
    </location>
    <ligand>
        <name>(2E)-4-hydroxy-3-methylbut-2-enyl diphosphate</name>
        <dbReference type="ChEBI" id="CHEBI:128753"/>
    </ligand>
</feature>
<dbReference type="GO" id="GO:0019288">
    <property type="term" value="P:isopentenyl diphosphate biosynthetic process, methylerythritol 4-phosphate pathway"/>
    <property type="evidence" value="ECO:0007669"/>
    <property type="project" value="UniProtKB-UniRule"/>
</dbReference>
<evidence type="ECO:0000256" key="2">
    <source>
        <dbReference type="ARBA" id="ARBA00022723"/>
    </source>
</evidence>
<accession>A0A8J3ACQ7</accession>
<feature type="binding site" evidence="5">
    <location>
        <position position="99"/>
    </location>
    <ligand>
        <name>[4Fe-4S] cluster</name>
        <dbReference type="ChEBI" id="CHEBI:49883"/>
    </ligand>
</feature>
<feature type="binding site" evidence="5">
    <location>
        <position position="226"/>
    </location>
    <ligand>
        <name>isopentenyl diphosphate</name>
        <dbReference type="ChEBI" id="CHEBI:128769"/>
    </ligand>
</feature>
<feature type="binding site" evidence="5">
    <location>
        <position position="167"/>
    </location>
    <ligand>
        <name>(2E)-4-hydroxy-3-methylbut-2-enyl diphosphate</name>
        <dbReference type="ChEBI" id="CHEBI:128753"/>
    </ligand>
</feature>
<feature type="binding site" evidence="5">
    <location>
        <position position="225"/>
    </location>
    <ligand>
        <name>(2E)-4-hydroxy-3-methylbut-2-enyl diphosphate</name>
        <dbReference type="ChEBI" id="CHEBI:128753"/>
    </ligand>
</feature>
<dbReference type="GO" id="GO:0046872">
    <property type="term" value="F:metal ion binding"/>
    <property type="evidence" value="ECO:0007669"/>
    <property type="project" value="UniProtKB-KW"/>
</dbReference>
<gene>
    <name evidence="5 6" type="primary">ispH</name>
    <name evidence="6" type="ORF">GCM10011354_31540</name>
</gene>
<feature type="binding site" evidence="5">
    <location>
        <position position="44"/>
    </location>
    <ligand>
        <name>(2E)-4-hydroxy-3-methylbut-2-enyl diphosphate</name>
        <dbReference type="ChEBI" id="CHEBI:128753"/>
    </ligand>
</feature>
<dbReference type="GO" id="GO:0051745">
    <property type="term" value="F:4-hydroxy-3-methylbut-2-enyl diphosphate reductase activity"/>
    <property type="evidence" value="ECO:0007669"/>
    <property type="project" value="UniProtKB-UniRule"/>
</dbReference>
<keyword evidence="4 5" id="KW-0411">Iron-sulfur</keyword>
<feature type="binding site" evidence="5">
    <location>
        <position position="44"/>
    </location>
    <ligand>
        <name>isopentenyl diphosphate</name>
        <dbReference type="ChEBI" id="CHEBI:128769"/>
    </ligand>
</feature>
<dbReference type="HAMAP" id="MF_00191">
    <property type="entry name" value="IspH"/>
    <property type="match status" value="1"/>
</dbReference>
<dbReference type="Proteomes" id="UP000650511">
    <property type="component" value="Unassembled WGS sequence"/>
</dbReference>
<feature type="binding site" evidence="5">
    <location>
        <position position="227"/>
    </location>
    <ligand>
        <name>isopentenyl diphosphate</name>
        <dbReference type="ChEBI" id="CHEBI:128769"/>
    </ligand>
</feature>
<comment type="catalytic activity">
    <reaction evidence="5">
        <text>dimethylallyl diphosphate + 2 oxidized [2Fe-2S]-[ferredoxin] + H2O = (2E)-4-hydroxy-3-methylbut-2-enyl diphosphate + 2 reduced [2Fe-2S]-[ferredoxin] + 2 H(+)</text>
        <dbReference type="Rhea" id="RHEA:24825"/>
        <dbReference type="Rhea" id="RHEA-COMP:10000"/>
        <dbReference type="Rhea" id="RHEA-COMP:10001"/>
        <dbReference type="ChEBI" id="CHEBI:15377"/>
        <dbReference type="ChEBI" id="CHEBI:15378"/>
        <dbReference type="ChEBI" id="CHEBI:33737"/>
        <dbReference type="ChEBI" id="CHEBI:33738"/>
        <dbReference type="ChEBI" id="CHEBI:57623"/>
        <dbReference type="ChEBI" id="CHEBI:128753"/>
        <dbReference type="EC" id="1.17.7.4"/>
    </reaction>
</comment>
<evidence type="ECO:0000256" key="3">
    <source>
        <dbReference type="ARBA" id="ARBA00023004"/>
    </source>
</evidence>
<dbReference type="NCBIfam" id="TIGR00216">
    <property type="entry name" value="ispH_lytB"/>
    <property type="match status" value="1"/>
</dbReference>
<comment type="similarity">
    <text evidence="5">Belongs to the IspH family.</text>
</comment>
<dbReference type="RefSeq" id="WP_130648740.1">
    <property type="nucleotide sequence ID" value="NZ_BMHA01000013.1"/>
</dbReference>
<name>A0A8J3ACQ7_9ACTN</name>
<feature type="binding site" evidence="5">
    <location>
        <position position="197"/>
    </location>
    <ligand>
        <name>[4Fe-4S] cluster</name>
        <dbReference type="ChEBI" id="CHEBI:49883"/>
    </ligand>
</feature>
<protein>
    <recommendedName>
        <fullName evidence="5">4-hydroxy-3-methylbut-2-enyl diphosphate reductase</fullName>
        <shortName evidence="5">HMBPP reductase</shortName>
        <ecNumber evidence="5">1.17.7.4</ecNumber>
    </recommendedName>
</protein>
<keyword evidence="5" id="KW-0414">Isoprene biosynthesis</keyword>
<dbReference type="Pfam" id="PF02401">
    <property type="entry name" value="LYTB"/>
    <property type="match status" value="1"/>
</dbReference>
<dbReference type="AlphaFoldDB" id="A0A8J3ACQ7"/>
<comment type="caution">
    <text evidence="6">The sequence shown here is derived from an EMBL/GenBank/DDBJ whole genome shotgun (WGS) entry which is preliminary data.</text>
</comment>
<evidence type="ECO:0000256" key="4">
    <source>
        <dbReference type="ARBA" id="ARBA00023014"/>
    </source>
</evidence>
<dbReference type="CDD" id="cd13944">
    <property type="entry name" value="lytB_ispH"/>
    <property type="match status" value="1"/>
</dbReference>
<comment type="function">
    <text evidence="5">Catalyzes the conversion of 1-hydroxy-2-methyl-2-(E)-butenyl 4-diphosphate (HMBPP) into a mixture of isopentenyl diphosphate (IPP) and dimethylallyl diphosphate (DMAPP). Acts in the terminal step of the DOXP/MEP pathway for isoprenoid precursor biosynthesis.</text>
</comment>
<evidence type="ECO:0000313" key="6">
    <source>
        <dbReference type="EMBL" id="GGI08929.1"/>
    </source>
</evidence>
<dbReference type="NCBIfam" id="NF002188">
    <property type="entry name" value="PRK01045.1-2"/>
    <property type="match status" value="1"/>
</dbReference>
<feature type="binding site" evidence="5">
    <location>
        <position position="77"/>
    </location>
    <ligand>
        <name>dimethylallyl diphosphate</name>
        <dbReference type="ChEBI" id="CHEBI:57623"/>
    </ligand>
</feature>
<feature type="binding site" evidence="5">
    <location>
        <position position="269"/>
    </location>
    <ligand>
        <name>isopentenyl diphosphate</name>
        <dbReference type="ChEBI" id="CHEBI:128769"/>
    </ligand>
</feature>
<reference evidence="6" key="1">
    <citation type="journal article" date="2014" name="Int. J. Syst. Evol. Microbiol.">
        <title>Complete genome sequence of Corynebacterium casei LMG S-19264T (=DSM 44701T), isolated from a smear-ripened cheese.</title>
        <authorList>
            <consortium name="US DOE Joint Genome Institute (JGI-PGF)"/>
            <person name="Walter F."/>
            <person name="Albersmeier A."/>
            <person name="Kalinowski J."/>
            <person name="Ruckert C."/>
        </authorList>
    </citation>
    <scope>NUCLEOTIDE SEQUENCE</scope>
    <source>
        <strain evidence="6">CGMCC 1.14988</strain>
    </source>
</reference>
<keyword evidence="1 5" id="KW-0004">4Fe-4S</keyword>
<dbReference type="GO" id="GO:0050992">
    <property type="term" value="P:dimethylallyl diphosphate biosynthetic process"/>
    <property type="evidence" value="ECO:0007669"/>
    <property type="project" value="UniProtKB-UniRule"/>
</dbReference>
<feature type="binding site" evidence="5">
    <location>
        <position position="77"/>
    </location>
    <ligand>
        <name>isopentenyl diphosphate</name>
        <dbReference type="ChEBI" id="CHEBI:128769"/>
    </ligand>
</feature>
<keyword evidence="2 5" id="KW-0479">Metal-binding</keyword>
<feature type="binding site" evidence="5">
    <location>
        <position position="225"/>
    </location>
    <ligand>
        <name>isopentenyl diphosphate</name>
        <dbReference type="ChEBI" id="CHEBI:128769"/>
    </ligand>
</feature>
<evidence type="ECO:0000256" key="1">
    <source>
        <dbReference type="ARBA" id="ARBA00022485"/>
    </source>
</evidence>
<feature type="binding site" evidence="5">
    <location>
        <position position="77"/>
    </location>
    <ligand>
        <name>(2E)-4-hydroxy-3-methylbut-2-enyl diphosphate</name>
        <dbReference type="ChEBI" id="CHEBI:128753"/>
    </ligand>
</feature>
<dbReference type="NCBIfam" id="NF002189">
    <property type="entry name" value="PRK01045.1-3"/>
    <property type="match status" value="1"/>
</dbReference>